<evidence type="ECO:0000256" key="2">
    <source>
        <dbReference type="ARBA" id="ARBA00022448"/>
    </source>
</evidence>
<dbReference type="InterPro" id="IPR036942">
    <property type="entry name" value="Beta-barrel_TonB_sf"/>
</dbReference>
<dbReference type="InterPro" id="IPR023997">
    <property type="entry name" value="TonB-dep_OMP_SusC/RagA_CS"/>
</dbReference>
<keyword evidence="2 8" id="KW-0813">Transport</keyword>
<keyword evidence="5 9" id="KW-0798">TonB box</keyword>
<evidence type="ECO:0000256" key="1">
    <source>
        <dbReference type="ARBA" id="ARBA00004571"/>
    </source>
</evidence>
<dbReference type="InterPro" id="IPR012910">
    <property type="entry name" value="Plug_dom"/>
</dbReference>
<keyword evidence="6 8" id="KW-0472">Membrane</keyword>
<evidence type="ECO:0000256" key="8">
    <source>
        <dbReference type="PROSITE-ProRule" id="PRU01360"/>
    </source>
</evidence>
<dbReference type="Pfam" id="PF07715">
    <property type="entry name" value="Plug"/>
    <property type="match status" value="1"/>
</dbReference>
<comment type="subcellular location">
    <subcellularLocation>
        <location evidence="1 8">Cell outer membrane</location>
        <topology evidence="1 8">Multi-pass membrane protein</topology>
    </subcellularLocation>
</comment>
<dbReference type="InterPro" id="IPR008969">
    <property type="entry name" value="CarboxyPept-like_regulatory"/>
</dbReference>
<organism evidence="13 14">
    <name type="scientific">Segatella buccae</name>
    <dbReference type="NCBI Taxonomy" id="28126"/>
    <lineage>
        <taxon>Bacteria</taxon>
        <taxon>Pseudomonadati</taxon>
        <taxon>Bacteroidota</taxon>
        <taxon>Bacteroidia</taxon>
        <taxon>Bacteroidales</taxon>
        <taxon>Prevotellaceae</taxon>
        <taxon>Segatella</taxon>
    </lineage>
</organism>
<feature type="domain" description="TonB-dependent receptor-like beta-barrel" evidence="11">
    <location>
        <begin position="480"/>
        <end position="928"/>
    </location>
</feature>
<dbReference type="InterPro" id="IPR000531">
    <property type="entry name" value="Beta-barrel_TonB"/>
</dbReference>
<dbReference type="RefSeq" id="WP_036927691.1">
    <property type="nucleotide sequence ID" value="NZ_DBFWLE010000018.1"/>
</dbReference>
<dbReference type="NCBIfam" id="TIGR04056">
    <property type="entry name" value="OMP_RagA_SusC"/>
    <property type="match status" value="1"/>
</dbReference>
<dbReference type="EMBL" id="UGTJ01000001">
    <property type="protein sequence ID" value="SUB79548.1"/>
    <property type="molecule type" value="Genomic_DNA"/>
</dbReference>
<evidence type="ECO:0000256" key="3">
    <source>
        <dbReference type="ARBA" id="ARBA00022452"/>
    </source>
</evidence>
<dbReference type="InterPro" id="IPR039426">
    <property type="entry name" value="TonB-dep_rcpt-like"/>
</dbReference>
<feature type="domain" description="TonB-dependent receptor plug" evidence="12">
    <location>
        <begin position="114"/>
        <end position="220"/>
    </location>
</feature>
<evidence type="ECO:0000256" key="10">
    <source>
        <dbReference type="SAM" id="SignalP"/>
    </source>
</evidence>
<comment type="similarity">
    <text evidence="8 9">Belongs to the TonB-dependent receptor family.</text>
</comment>
<evidence type="ECO:0000313" key="14">
    <source>
        <dbReference type="Proteomes" id="UP000255283"/>
    </source>
</evidence>
<evidence type="ECO:0000259" key="12">
    <source>
        <dbReference type="Pfam" id="PF07715"/>
    </source>
</evidence>
<reference evidence="13 14" key="1">
    <citation type="submission" date="2018-06" db="EMBL/GenBank/DDBJ databases">
        <authorList>
            <consortium name="Pathogen Informatics"/>
            <person name="Doyle S."/>
        </authorList>
    </citation>
    <scope>NUCLEOTIDE SEQUENCE [LARGE SCALE GENOMIC DNA]</scope>
    <source>
        <strain evidence="13 14">NCTC13063</strain>
    </source>
</reference>
<dbReference type="Pfam" id="PF13715">
    <property type="entry name" value="CarbopepD_reg_2"/>
    <property type="match status" value="1"/>
</dbReference>
<protein>
    <submittedName>
        <fullName evidence="13">Outer membrane cobalamin receptor protein</fullName>
    </submittedName>
</protein>
<keyword evidence="13" id="KW-0675">Receptor</keyword>
<dbReference type="AlphaFoldDB" id="A0AAQ1UGG7"/>
<proteinExistence type="inferred from homology"/>
<keyword evidence="4 8" id="KW-0812">Transmembrane</keyword>
<comment type="caution">
    <text evidence="13">The sequence shown here is derived from an EMBL/GenBank/DDBJ whole genome shotgun (WGS) entry which is preliminary data.</text>
</comment>
<dbReference type="SUPFAM" id="SSF56935">
    <property type="entry name" value="Porins"/>
    <property type="match status" value="1"/>
</dbReference>
<name>A0AAQ1UGG7_9BACT</name>
<evidence type="ECO:0000256" key="7">
    <source>
        <dbReference type="ARBA" id="ARBA00023237"/>
    </source>
</evidence>
<evidence type="ECO:0000256" key="6">
    <source>
        <dbReference type="ARBA" id="ARBA00023136"/>
    </source>
</evidence>
<evidence type="ECO:0000313" key="13">
    <source>
        <dbReference type="EMBL" id="SUB79548.1"/>
    </source>
</evidence>
<evidence type="ECO:0000256" key="5">
    <source>
        <dbReference type="ARBA" id="ARBA00023077"/>
    </source>
</evidence>
<dbReference type="Proteomes" id="UP000255283">
    <property type="component" value="Unassembled WGS sequence"/>
</dbReference>
<evidence type="ECO:0000256" key="9">
    <source>
        <dbReference type="RuleBase" id="RU003357"/>
    </source>
</evidence>
<feature type="signal peptide" evidence="10">
    <location>
        <begin position="1"/>
        <end position="22"/>
    </location>
</feature>
<keyword evidence="10" id="KW-0732">Signal</keyword>
<dbReference type="FunFam" id="2.170.130.10:FF:000008">
    <property type="entry name" value="SusC/RagA family TonB-linked outer membrane protein"/>
    <property type="match status" value="1"/>
</dbReference>
<feature type="chain" id="PRO_5042970346" evidence="10">
    <location>
        <begin position="23"/>
        <end position="1039"/>
    </location>
</feature>
<dbReference type="SUPFAM" id="SSF49464">
    <property type="entry name" value="Carboxypeptidase regulatory domain-like"/>
    <property type="match status" value="1"/>
</dbReference>
<accession>A0AAQ1UGG7</accession>
<keyword evidence="7 8" id="KW-0998">Cell outer membrane</keyword>
<evidence type="ECO:0000256" key="4">
    <source>
        <dbReference type="ARBA" id="ARBA00022692"/>
    </source>
</evidence>
<sequence length="1039" mass="114175">MKNLNRVFVSFILTFVCIMTNAQDIKISGTVVSGADNEPIIGASVTEKGTKNAAITDLDGNFSLSASTGSTIVVSYIGFQTVELTAKPNMRIVLTEDAKALDEVVVTGYTTQRKADLTGSVAVVSTGDLKTSPDTDPMRALQGKVPGMTVTANGSPSGTGTVRIRGVGSFNTSQDPLYIVDGVPTNSALNSLNASDIESMQVLKDAASASIYGSRAANGVIIITTKQGKKGDKIKIDFSANLTAQFYTAQSKMKLSNTQQYATAMVQAALNDGVDPAVYASNYGLNINAATGTPITVWNPATKQYANYTVNGCFDGYINSKKTMRFSDTDWVDEISRTGFARNYNVSFSHANERHSAMFSLGYKKNDGILKYTNFENISARMNASYNLNKKVTVGENFTVTYTKQVDVAPMENALKMAPTVPVYEEDGVTFAGPVGGMSDRQNPVREEYHNKDNHLDFWRLFGNAFIDIKPIKGLLFRSNFGIDFTTSFINALTHTFKSDIVNNNIAKTNLGQTNNVNYTWSNTLNYGFNLKDKHNFSVLLGSEINKQSVVDFSAYSEDYTFEDVDYMWPNAATGTMRNSGAKVGYRLASFFGKIDYNFEDLVLASFTIRHDGSSRFGRNHRWGTFPAASLGFRISQLLHEKWIDDLKLRLSWGKTGNQAIDNNAQFGLYTRDYGLGRETSTAYDLYLKGSGTFPSGYRATQTANPNLKWETAIQYNIGVDYTLFNSSLYGNIDAYIKNVEDMLINPAYLGAMGEGGASWSNGPSLRNWGMEFAIGYRKTFASGLGIDLNGSLDFFRNRVTSLPESTTGSYAHTTKENLVQSRKPYGSIVGYVVDGLYQNQEEVAASGQENARVGGLKYKDLDGDKKITSADQTWILNPVPAFSYGLNIALTYKNFDFTMFWQGVYDQDVYNNQKFQTDFWSITDPGSNKGNRMLGAWTTGNTGSLIPALTTENTANEGRVSSYFVENGSYMKLRTLQLGYNMPSALLSKLKVANARVYISGQNLLTIKSSSLTCSDPENPNWNYPIPTSLSFGLQVGF</sequence>
<gene>
    <name evidence="13" type="ORF">NCTC13063_00815</name>
</gene>
<dbReference type="Gene3D" id="2.170.130.10">
    <property type="entry name" value="TonB-dependent receptor, plug domain"/>
    <property type="match status" value="1"/>
</dbReference>
<dbReference type="InterPro" id="IPR023996">
    <property type="entry name" value="TonB-dep_OMP_SusC/RagA"/>
</dbReference>
<evidence type="ECO:0000259" key="11">
    <source>
        <dbReference type="Pfam" id="PF00593"/>
    </source>
</evidence>
<dbReference type="Gene3D" id="2.40.170.20">
    <property type="entry name" value="TonB-dependent receptor, beta-barrel domain"/>
    <property type="match status" value="1"/>
</dbReference>
<dbReference type="Pfam" id="PF00593">
    <property type="entry name" value="TonB_dep_Rec_b-barrel"/>
    <property type="match status" value="1"/>
</dbReference>
<keyword evidence="3 8" id="KW-1134">Transmembrane beta strand</keyword>
<dbReference type="Gene3D" id="2.60.40.1120">
    <property type="entry name" value="Carboxypeptidase-like, regulatory domain"/>
    <property type="match status" value="1"/>
</dbReference>
<dbReference type="NCBIfam" id="TIGR04057">
    <property type="entry name" value="SusC_RagA_signa"/>
    <property type="match status" value="1"/>
</dbReference>
<dbReference type="InterPro" id="IPR037066">
    <property type="entry name" value="Plug_dom_sf"/>
</dbReference>
<dbReference type="GO" id="GO:0009279">
    <property type="term" value="C:cell outer membrane"/>
    <property type="evidence" value="ECO:0007669"/>
    <property type="project" value="UniProtKB-SubCell"/>
</dbReference>
<dbReference type="PROSITE" id="PS52016">
    <property type="entry name" value="TONB_DEPENDENT_REC_3"/>
    <property type="match status" value="1"/>
</dbReference>